<feature type="region of interest" description="Disordered" evidence="1">
    <location>
        <begin position="725"/>
        <end position="764"/>
    </location>
</feature>
<keyword evidence="2" id="KW-0472">Membrane</keyword>
<protein>
    <submittedName>
        <fullName evidence="3">Uncharacterized protein</fullName>
    </submittedName>
</protein>
<feature type="transmembrane region" description="Helical" evidence="2">
    <location>
        <begin position="338"/>
        <end position="361"/>
    </location>
</feature>
<feature type="transmembrane region" description="Helical" evidence="2">
    <location>
        <begin position="488"/>
        <end position="507"/>
    </location>
</feature>
<proteinExistence type="predicted"/>
<comment type="caution">
    <text evidence="3">The sequence shown here is derived from an EMBL/GenBank/DDBJ whole genome shotgun (WGS) entry which is preliminary data.</text>
</comment>
<evidence type="ECO:0000256" key="1">
    <source>
        <dbReference type="SAM" id="MobiDB-lite"/>
    </source>
</evidence>
<feature type="transmembrane region" description="Helical" evidence="2">
    <location>
        <begin position="453"/>
        <end position="476"/>
    </location>
</feature>
<keyword evidence="2" id="KW-0812">Transmembrane</keyword>
<evidence type="ECO:0000313" key="4">
    <source>
        <dbReference type="Proteomes" id="UP001321760"/>
    </source>
</evidence>
<keyword evidence="2" id="KW-1133">Transmembrane helix</keyword>
<feature type="transmembrane region" description="Helical" evidence="2">
    <location>
        <begin position="527"/>
        <end position="557"/>
    </location>
</feature>
<feature type="compositionally biased region" description="Basic and acidic residues" evidence="1">
    <location>
        <begin position="749"/>
        <end position="764"/>
    </location>
</feature>
<evidence type="ECO:0000256" key="2">
    <source>
        <dbReference type="SAM" id="Phobius"/>
    </source>
</evidence>
<dbReference type="AlphaFoldDB" id="A0AAV9G6U4"/>
<sequence>MAVISKIVRAVEVALLPGTVDWISFISPYRTFPFLERDRCQNFTTSLIQNRVITGNETDLFAKDITTGLLLSSSSDMVLTLGGCEALCGPRSFYVDSGPRFMTWVLPITLLLSNIELCPTDKRRYSTLIEVLGNPIDSLWNLTHKLQTWNGLYYFASEYLLKHDKAHQRTLSSSAKRRTRYKILRSANFVRKICGTEVPNLFRTLWGNKVGDMVRGRWDTNIQLREHVESDKLKAARRKEEDIMRQKMRLRVGAIVLSGFEELLGGEAAMAGFYDALMTELWSEENYIHWVKAAGQLAGARTDQFLRTLLAVSIYVFQVASTFVQGVGGDPPTPPGGIIASALFLSYLVPVAVLSNCIGAFTDRRTCLRIISDLVENTAPNDIHERPIIASKLALITLGSPQSDETSLMPNLDLSKATSWDHYFHQSHFSGGNPTYRPFKIANLKDTWSIRKIIFTVIWSSTPVLAGFAGAFPILLYAVPIGFSCRHIWLLLVFILTLFSLLFSLSLHNIQWGPPHRRWLAILTKDFFIGIGSLLVIVISAIGGFNSCVCWGRAWWVDNPVVSLMTEEFYKLQNQTTFPWIVTPVLVFQLFFCGVVIAANWRGVYVVRWSEDARRWAWEEEQRVLVEGKRAVQKEAMGEADGEVMSETVARTEEGMVKTKQMPVVSTREVPVPEASPGEEAQEGFRMLPDSTAPSVDEEFHDAQARITEDNGNSVPAENVEPVRGTVESHAAAQQPQPPDPAPDITVAVDHEGQPHDKDPEFDHGNFQLQKYNRRYFMILWKDLTKTSLPQSPPRLLLNLPAPSAPLRPRPDPSPDLREMLPFAQEAPFSRTYLGPVLTMTR</sequence>
<feature type="transmembrane region" description="Helical" evidence="2">
    <location>
        <begin position="305"/>
        <end position="326"/>
    </location>
</feature>
<evidence type="ECO:0000313" key="3">
    <source>
        <dbReference type="EMBL" id="KAK4443221.1"/>
    </source>
</evidence>
<feature type="transmembrane region" description="Helical" evidence="2">
    <location>
        <begin position="577"/>
        <end position="599"/>
    </location>
</feature>
<feature type="region of interest" description="Disordered" evidence="1">
    <location>
        <begin position="657"/>
        <end position="697"/>
    </location>
</feature>
<dbReference type="EMBL" id="MU865997">
    <property type="protein sequence ID" value="KAK4443221.1"/>
    <property type="molecule type" value="Genomic_DNA"/>
</dbReference>
<organism evidence="3 4">
    <name type="scientific">Podospora aff. communis PSN243</name>
    <dbReference type="NCBI Taxonomy" id="3040156"/>
    <lineage>
        <taxon>Eukaryota</taxon>
        <taxon>Fungi</taxon>
        <taxon>Dikarya</taxon>
        <taxon>Ascomycota</taxon>
        <taxon>Pezizomycotina</taxon>
        <taxon>Sordariomycetes</taxon>
        <taxon>Sordariomycetidae</taxon>
        <taxon>Sordariales</taxon>
        <taxon>Podosporaceae</taxon>
        <taxon>Podospora</taxon>
    </lineage>
</organism>
<accession>A0AAV9G6U4</accession>
<reference evidence="3" key="2">
    <citation type="submission" date="2023-05" db="EMBL/GenBank/DDBJ databases">
        <authorList>
            <consortium name="Lawrence Berkeley National Laboratory"/>
            <person name="Steindorff A."/>
            <person name="Hensen N."/>
            <person name="Bonometti L."/>
            <person name="Westerberg I."/>
            <person name="Brannstrom I.O."/>
            <person name="Guillou S."/>
            <person name="Cros-Aarteil S."/>
            <person name="Calhoun S."/>
            <person name="Haridas S."/>
            <person name="Kuo A."/>
            <person name="Mondo S."/>
            <person name="Pangilinan J."/>
            <person name="Riley R."/>
            <person name="Labutti K."/>
            <person name="Andreopoulos B."/>
            <person name="Lipzen A."/>
            <person name="Chen C."/>
            <person name="Yanf M."/>
            <person name="Daum C."/>
            <person name="Ng V."/>
            <person name="Clum A."/>
            <person name="Ohm R."/>
            <person name="Martin F."/>
            <person name="Silar P."/>
            <person name="Natvig D."/>
            <person name="Lalanne C."/>
            <person name="Gautier V."/>
            <person name="Ament-Velasquez S.L."/>
            <person name="Kruys A."/>
            <person name="Hutchinson M.I."/>
            <person name="Powell A.J."/>
            <person name="Barry K."/>
            <person name="Miller A.N."/>
            <person name="Grigoriev I.V."/>
            <person name="Debuchy R."/>
            <person name="Gladieux P."/>
            <person name="Thoren M.H."/>
            <person name="Johannesson H."/>
        </authorList>
    </citation>
    <scope>NUCLEOTIDE SEQUENCE</scope>
    <source>
        <strain evidence="3">PSN243</strain>
    </source>
</reference>
<gene>
    <name evidence="3" type="ORF">QBC34DRAFT_386491</name>
</gene>
<reference evidence="3" key="1">
    <citation type="journal article" date="2023" name="Mol. Phylogenet. Evol.">
        <title>Genome-scale phylogeny and comparative genomics of the fungal order Sordariales.</title>
        <authorList>
            <person name="Hensen N."/>
            <person name="Bonometti L."/>
            <person name="Westerberg I."/>
            <person name="Brannstrom I.O."/>
            <person name="Guillou S."/>
            <person name="Cros-Aarteil S."/>
            <person name="Calhoun S."/>
            <person name="Haridas S."/>
            <person name="Kuo A."/>
            <person name="Mondo S."/>
            <person name="Pangilinan J."/>
            <person name="Riley R."/>
            <person name="LaButti K."/>
            <person name="Andreopoulos B."/>
            <person name="Lipzen A."/>
            <person name="Chen C."/>
            <person name="Yan M."/>
            <person name="Daum C."/>
            <person name="Ng V."/>
            <person name="Clum A."/>
            <person name="Steindorff A."/>
            <person name="Ohm R.A."/>
            <person name="Martin F."/>
            <person name="Silar P."/>
            <person name="Natvig D.O."/>
            <person name="Lalanne C."/>
            <person name="Gautier V."/>
            <person name="Ament-Velasquez S.L."/>
            <person name="Kruys A."/>
            <person name="Hutchinson M.I."/>
            <person name="Powell A.J."/>
            <person name="Barry K."/>
            <person name="Miller A.N."/>
            <person name="Grigoriev I.V."/>
            <person name="Debuchy R."/>
            <person name="Gladieux P."/>
            <person name="Hiltunen Thoren M."/>
            <person name="Johannesson H."/>
        </authorList>
    </citation>
    <scope>NUCLEOTIDE SEQUENCE</scope>
    <source>
        <strain evidence="3">PSN243</strain>
    </source>
</reference>
<keyword evidence="4" id="KW-1185">Reference proteome</keyword>
<dbReference type="Proteomes" id="UP001321760">
    <property type="component" value="Unassembled WGS sequence"/>
</dbReference>
<name>A0AAV9G6U4_9PEZI</name>